<sequence>MQFQDFCSVEPDWNDTAYENLVLPEGEKELLMAFELSQIVLESKHKDSTILSRTKHKPPAGKNLKSADIITLMTSSGKIKSATIRSECG</sequence>
<dbReference type="Proteomes" id="UP001373714">
    <property type="component" value="Unassembled WGS sequence"/>
</dbReference>
<keyword evidence="2" id="KW-1185">Reference proteome</keyword>
<gene>
    <name evidence="1" type="ORF">TWF730_009759</name>
</gene>
<evidence type="ECO:0000313" key="1">
    <source>
        <dbReference type="EMBL" id="KAK6348999.1"/>
    </source>
</evidence>
<evidence type="ECO:0000313" key="2">
    <source>
        <dbReference type="Proteomes" id="UP001373714"/>
    </source>
</evidence>
<name>A0AAV9UTK7_9PEZI</name>
<organism evidence="1 2">
    <name type="scientific">Orbilia blumenaviensis</name>
    <dbReference type="NCBI Taxonomy" id="1796055"/>
    <lineage>
        <taxon>Eukaryota</taxon>
        <taxon>Fungi</taxon>
        <taxon>Dikarya</taxon>
        <taxon>Ascomycota</taxon>
        <taxon>Pezizomycotina</taxon>
        <taxon>Orbiliomycetes</taxon>
        <taxon>Orbiliales</taxon>
        <taxon>Orbiliaceae</taxon>
        <taxon>Orbilia</taxon>
    </lineage>
</organism>
<dbReference type="EMBL" id="JAVHNS010000007">
    <property type="protein sequence ID" value="KAK6348999.1"/>
    <property type="molecule type" value="Genomic_DNA"/>
</dbReference>
<accession>A0AAV9UTK7</accession>
<proteinExistence type="predicted"/>
<protein>
    <submittedName>
        <fullName evidence="1">Uncharacterized protein</fullName>
    </submittedName>
</protein>
<dbReference type="AlphaFoldDB" id="A0AAV9UTK7"/>
<comment type="caution">
    <text evidence="1">The sequence shown here is derived from an EMBL/GenBank/DDBJ whole genome shotgun (WGS) entry which is preliminary data.</text>
</comment>
<reference evidence="1 2" key="1">
    <citation type="submission" date="2019-10" db="EMBL/GenBank/DDBJ databases">
        <authorList>
            <person name="Palmer J.M."/>
        </authorList>
    </citation>
    <scope>NUCLEOTIDE SEQUENCE [LARGE SCALE GENOMIC DNA]</scope>
    <source>
        <strain evidence="1 2">TWF730</strain>
    </source>
</reference>